<evidence type="ECO:0000256" key="11">
    <source>
        <dbReference type="ARBA" id="ARBA00022838"/>
    </source>
</evidence>
<dbReference type="GO" id="GO:0005764">
    <property type="term" value="C:lysosome"/>
    <property type="evidence" value="ECO:0007669"/>
    <property type="project" value="UniProtKB-SubCell"/>
</dbReference>
<keyword evidence="15" id="KW-0458">Lysosome</keyword>
<keyword evidence="20" id="KW-1185">Reference proteome</keyword>
<dbReference type="GeneTree" id="ENSGT00940000153393"/>
<evidence type="ECO:0000256" key="2">
    <source>
        <dbReference type="ARBA" id="ARBA00004371"/>
    </source>
</evidence>
<evidence type="ECO:0000256" key="18">
    <source>
        <dbReference type="PROSITE-ProRule" id="PRU00221"/>
    </source>
</evidence>
<feature type="repeat" description="WD" evidence="18">
    <location>
        <begin position="13"/>
        <end position="47"/>
    </location>
</feature>
<dbReference type="FunFam" id="2.130.10.10:FF:000063">
    <property type="entry name" value="SEH1 like nucleoporin"/>
    <property type="match status" value="1"/>
</dbReference>
<proteinExistence type="inferred from homology"/>
<evidence type="ECO:0000313" key="19">
    <source>
        <dbReference type="Ensembl" id="ENSCINP00000012406.3"/>
    </source>
</evidence>
<evidence type="ECO:0000256" key="4">
    <source>
        <dbReference type="ARBA" id="ARBA00004629"/>
    </source>
</evidence>
<evidence type="ECO:0000256" key="10">
    <source>
        <dbReference type="ARBA" id="ARBA00022776"/>
    </source>
</evidence>
<keyword evidence="17" id="KW-0131">Cell cycle</keyword>
<reference evidence="19" key="2">
    <citation type="journal article" date="2008" name="Genome Biol.">
        <title>Improved genome assembly and evidence-based global gene model set for the chordate Ciona intestinalis: new insight into intron and operon populations.</title>
        <authorList>
            <person name="Satou Y."/>
            <person name="Mineta K."/>
            <person name="Ogasawara M."/>
            <person name="Sasakura Y."/>
            <person name="Shoguchi E."/>
            <person name="Ueno K."/>
            <person name="Yamada L."/>
            <person name="Matsumoto J."/>
            <person name="Wasserscheid J."/>
            <person name="Dewar K."/>
            <person name="Wiley G.B."/>
            <person name="Macmil S.L."/>
            <person name="Roe B.A."/>
            <person name="Zeller R.W."/>
            <person name="Hastings K.E."/>
            <person name="Lemaire P."/>
            <person name="Lindquist E."/>
            <person name="Endo T."/>
            <person name="Hotta K."/>
            <person name="Inaba K."/>
        </authorList>
    </citation>
    <scope>NUCLEOTIDE SEQUENCE [LARGE SCALE GENOMIC DNA]</scope>
    <source>
        <strain evidence="19">wild type</strain>
    </source>
</reference>
<sequence>MDSTKDYLAKKLNSDHQDLIHDISFDLFGKRFATCSSDQCVQVWDLDENGDWQKTACWKTHSGSVWKVTWAHPQFGQVLATCSFDKTACIWEERVVENASNKVEHIWVNKANLVDSRSFVKDVKFAPKHLGLQLATCSEKGVVRIYEAPDEMNLTQWSMQDQVECKISCSCISWNPSTYRYHSPMIAVGSDDSNSSSGGKVFILQYNDTVRDWIKISTIMIITDPVSDVSFAPNPALKYHRLAVASKDLHIFHLKPMNEDNDPNYDIQNTSYEHNLQEVAVLPDHRCEVTGLSWNETGTGLISAGVDGQIFLWKANYLGIWKKIGSLKGEIASPAEPQTFPQNNSLTAVAINNRYTARGFQQIQLKR</sequence>
<reference evidence="19" key="3">
    <citation type="submission" date="2025-08" db="UniProtKB">
        <authorList>
            <consortium name="Ensembl"/>
        </authorList>
    </citation>
    <scope>IDENTIFICATION</scope>
</reference>
<evidence type="ECO:0000256" key="9">
    <source>
        <dbReference type="ARBA" id="ARBA00022737"/>
    </source>
</evidence>
<dbReference type="Ensembl" id="ENSCINT00000012406.3">
    <property type="protein sequence ID" value="ENSCINP00000012406.3"/>
    <property type="gene ID" value="ENSCING00000006008.3"/>
</dbReference>
<dbReference type="SMART" id="SM00320">
    <property type="entry name" value="WD40"/>
    <property type="match status" value="5"/>
</dbReference>
<keyword evidence="11" id="KW-0995">Kinetochore</keyword>
<evidence type="ECO:0000256" key="3">
    <source>
        <dbReference type="ARBA" id="ARBA00004567"/>
    </source>
</evidence>
<evidence type="ECO:0000256" key="6">
    <source>
        <dbReference type="ARBA" id="ARBA00022448"/>
    </source>
</evidence>
<dbReference type="GO" id="GO:0034198">
    <property type="term" value="P:cellular response to amino acid starvation"/>
    <property type="evidence" value="ECO:0000318"/>
    <property type="project" value="GO_Central"/>
</dbReference>
<evidence type="ECO:0000313" key="20">
    <source>
        <dbReference type="Proteomes" id="UP000008144"/>
    </source>
</evidence>
<dbReference type="GO" id="GO:0015031">
    <property type="term" value="P:protein transport"/>
    <property type="evidence" value="ECO:0007669"/>
    <property type="project" value="UniProtKB-KW"/>
</dbReference>
<evidence type="ECO:0000256" key="8">
    <source>
        <dbReference type="ARBA" id="ARBA00022618"/>
    </source>
</evidence>
<keyword evidence="8" id="KW-0132">Cell division</keyword>
<keyword evidence="12" id="KW-0653">Protein transport</keyword>
<dbReference type="FunCoup" id="F6T2X1">
    <property type="interactions" value="1107"/>
</dbReference>
<dbReference type="PROSITE" id="PS50082">
    <property type="entry name" value="WD_REPEATS_2"/>
    <property type="match status" value="2"/>
</dbReference>
<dbReference type="SUPFAM" id="SSF50978">
    <property type="entry name" value="WD40 repeat-like"/>
    <property type="match status" value="1"/>
</dbReference>
<dbReference type="InParanoid" id="F6T2X1"/>
<dbReference type="Pfam" id="PF00400">
    <property type="entry name" value="WD40"/>
    <property type="match status" value="3"/>
</dbReference>
<accession>F6T2X1</accession>
<evidence type="ECO:0000256" key="5">
    <source>
        <dbReference type="ARBA" id="ARBA00010102"/>
    </source>
</evidence>
<dbReference type="HOGENOM" id="CLU_032441_1_2_1"/>
<keyword evidence="13" id="KW-0811">Translocation</keyword>
<dbReference type="GO" id="GO:0000776">
    <property type="term" value="C:kinetochore"/>
    <property type="evidence" value="ECO:0007669"/>
    <property type="project" value="UniProtKB-KW"/>
</dbReference>
<dbReference type="GO" id="GO:1904263">
    <property type="term" value="P:positive regulation of TORC1 signaling"/>
    <property type="evidence" value="ECO:0000318"/>
    <property type="project" value="GO_Central"/>
</dbReference>
<dbReference type="InterPro" id="IPR037363">
    <property type="entry name" value="Sec13/Seh1_fam"/>
</dbReference>
<feature type="repeat" description="WD" evidence="18">
    <location>
        <begin position="282"/>
        <end position="314"/>
    </location>
</feature>
<keyword evidence="6" id="KW-0813">Transport</keyword>
<dbReference type="PANTHER" id="PTHR11024">
    <property type="entry name" value="NUCLEAR PORE COMPLEX PROTEIN SEC13 / SEH1 FAMILY MEMBER"/>
    <property type="match status" value="1"/>
</dbReference>
<keyword evidence="10" id="KW-0498">Mitosis</keyword>
<evidence type="ECO:0000256" key="12">
    <source>
        <dbReference type="ARBA" id="ARBA00022927"/>
    </source>
</evidence>
<reference evidence="20" key="1">
    <citation type="journal article" date="2002" name="Science">
        <title>The draft genome of Ciona intestinalis: insights into chordate and vertebrate origins.</title>
        <authorList>
            <person name="Dehal P."/>
            <person name="Satou Y."/>
            <person name="Campbell R.K."/>
            <person name="Chapman J."/>
            <person name="Degnan B."/>
            <person name="De Tomaso A."/>
            <person name="Davidson B."/>
            <person name="Di Gregorio A."/>
            <person name="Gelpke M."/>
            <person name="Goodstein D.M."/>
            <person name="Harafuji N."/>
            <person name="Hastings K.E."/>
            <person name="Ho I."/>
            <person name="Hotta K."/>
            <person name="Huang W."/>
            <person name="Kawashima T."/>
            <person name="Lemaire P."/>
            <person name="Martinez D."/>
            <person name="Meinertzhagen I.A."/>
            <person name="Necula S."/>
            <person name="Nonaka M."/>
            <person name="Putnam N."/>
            <person name="Rash S."/>
            <person name="Saiga H."/>
            <person name="Satake M."/>
            <person name="Terry A."/>
            <person name="Yamada L."/>
            <person name="Wang H.G."/>
            <person name="Awazu S."/>
            <person name="Azumi K."/>
            <person name="Boore J."/>
            <person name="Branno M."/>
            <person name="Chin-Bow S."/>
            <person name="DeSantis R."/>
            <person name="Doyle S."/>
            <person name="Francino P."/>
            <person name="Keys D.N."/>
            <person name="Haga S."/>
            <person name="Hayashi H."/>
            <person name="Hino K."/>
            <person name="Imai K.S."/>
            <person name="Inaba K."/>
            <person name="Kano S."/>
            <person name="Kobayashi K."/>
            <person name="Kobayashi M."/>
            <person name="Lee B.I."/>
            <person name="Makabe K.W."/>
            <person name="Manohar C."/>
            <person name="Matassi G."/>
            <person name="Medina M."/>
            <person name="Mochizuki Y."/>
            <person name="Mount S."/>
            <person name="Morishita T."/>
            <person name="Miura S."/>
            <person name="Nakayama A."/>
            <person name="Nishizaka S."/>
            <person name="Nomoto H."/>
            <person name="Ohta F."/>
            <person name="Oishi K."/>
            <person name="Rigoutsos I."/>
            <person name="Sano M."/>
            <person name="Sasaki A."/>
            <person name="Sasakura Y."/>
            <person name="Shoguchi E."/>
            <person name="Shin-i T."/>
            <person name="Spagnuolo A."/>
            <person name="Stainier D."/>
            <person name="Suzuki M.M."/>
            <person name="Tassy O."/>
            <person name="Takatori N."/>
            <person name="Tokuoka M."/>
            <person name="Yagi K."/>
            <person name="Yoshizaki F."/>
            <person name="Wada S."/>
            <person name="Zhang C."/>
            <person name="Hyatt P.D."/>
            <person name="Larimer F."/>
            <person name="Detter C."/>
            <person name="Doggett N."/>
            <person name="Glavina T."/>
            <person name="Hawkins T."/>
            <person name="Richardson P."/>
            <person name="Lucas S."/>
            <person name="Kohara Y."/>
            <person name="Levine M."/>
            <person name="Satoh N."/>
            <person name="Rokhsar D.S."/>
        </authorList>
    </citation>
    <scope>NUCLEOTIDE SEQUENCE [LARGE SCALE GENOMIC DNA]</scope>
</reference>
<keyword evidence="9" id="KW-0677">Repeat</keyword>
<dbReference type="Gene3D" id="2.130.10.10">
    <property type="entry name" value="YVTN repeat-like/Quinoprotein amine dehydrogenase"/>
    <property type="match status" value="1"/>
</dbReference>
<dbReference type="Proteomes" id="UP000008144">
    <property type="component" value="Chromosome 1"/>
</dbReference>
<dbReference type="AlphaFoldDB" id="F6T2X1"/>
<evidence type="ECO:0000256" key="17">
    <source>
        <dbReference type="ARBA" id="ARBA00023306"/>
    </source>
</evidence>
<dbReference type="PROSITE" id="PS50294">
    <property type="entry name" value="WD_REPEATS_REGION"/>
    <property type="match status" value="2"/>
</dbReference>
<keyword evidence="16" id="KW-0539">Nucleus</keyword>
<evidence type="ECO:0000256" key="14">
    <source>
        <dbReference type="ARBA" id="ARBA00023132"/>
    </source>
</evidence>
<reference evidence="19" key="4">
    <citation type="submission" date="2025-09" db="UniProtKB">
        <authorList>
            <consortium name="Ensembl"/>
        </authorList>
    </citation>
    <scope>IDENTIFICATION</scope>
</reference>
<dbReference type="InterPro" id="IPR015943">
    <property type="entry name" value="WD40/YVTN_repeat-like_dom_sf"/>
</dbReference>
<dbReference type="OMA" id="NAPTRRW"/>
<evidence type="ECO:0000256" key="1">
    <source>
        <dbReference type="ARBA" id="ARBA00002483"/>
    </source>
</evidence>
<dbReference type="GO" id="GO:0051301">
    <property type="term" value="P:cell division"/>
    <property type="evidence" value="ECO:0007669"/>
    <property type="project" value="UniProtKB-KW"/>
</dbReference>
<name>F6T2X1_CIOIN</name>
<dbReference type="GO" id="GO:0035859">
    <property type="term" value="C:Seh1-associated complex"/>
    <property type="evidence" value="ECO:0000318"/>
    <property type="project" value="GO_Central"/>
</dbReference>
<evidence type="ECO:0008006" key="21">
    <source>
        <dbReference type="Google" id="ProtNLM"/>
    </source>
</evidence>
<dbReference type="PANTHER" id="PTHR11024:SF3">
    <property type="entry name" value="NUCLEOPORIN SEH1"/>
    <property type="match status" value="1"/>
</dbReference>
<protein>
    <recommendedName>
        <fullName evidence="21">Nucleoporin SEH1</fullName>
    </recommendedName>
</protein>
<dbReference type="EMBL" id="EAAA01000064">
    <property type="status" value="NOT_ANNOTATED_CDS"/>
    <property type="molecule type" value="Genomic_DNA"/>
</dbReference>
<evidence type="ECO:0000256" key="13">
    <source>
        <dbReference type="ARBA" id="ARBA00023010"/>
    </source>
</evidence>
<evidence type="ECO:0000256" key="16">
    <source>
        <dbReference type="ARBA" id="ARBA00023242"/>
    </source>
</evidence>
<keyword evidence="7 18" id="KW-0853">WD repeat</keyword>
<keyword evidence="14" id="KW-0906">Nuclear pore complex</keyword>
<comment type="subcellular location">
    <subcellularLocation>
        <location evidence="4">Chromosome</location>
        <location evidence="4">Centromere</location>
        <location evidence="4">Kinetochore</location>
    </subcellularLocation>
    <subcellularLocation>
        <location evidence="2">Lysosome</location>
    </subcellularLocation>
    <subcellularLocation>
        <location evidence="3">Nucleus</location>
        <location evidence="3">Nuclear pore complex</location>
    </subcellularLocation>
</comment>
<dbReference type="InterPro" id="IPR001680">
    <property type="entry name" value="WD40_rpt"/>
</dbReference>
<dbReference type="GO" id="GO:0031080">
    <property type="term" value="C:nuclear pore outer ring"/>
    <property type="evidence" value="ECO:0000318"/>
    <property type="project" value="GO_Central"/>
</dbReference>
<comment type="similarity">
    <text evidence="5">Belongs to the WD repeat SEC13 family.</text>
</comment>
<keyword evidence="14" id="KW-0509">mRNA transport</keyword>
<comment type="function">
    <text evidence="1">Component of the Nup107-160 subcomplex of the nuclear pore complex (NPC). The Nup107-160 subcomplex is required for the assembly of a functional NPC. The Nup107-160 subcomplex is also required for normal kinetochore microtubule attachment, mitotic progression and chromosome segregation. This subunit plays a role in recruitment of the Nup107-160 subcomplex to the kinetochore.</text>
</comment>
<dbReference type="InterPro" id="IPR036322">
    <property type="entry name" value="WD40_repeat_dom_sf"/>
</dbReference>
<organism evidence="19 20">
    <name type="scientific">Ciona intestinalis</name>
    <name type="common">Transparent sea squirt</name>
    <name type="synonym">Ascidia intestinalis</name>
    <dbReference type="NCBI Taxonomy" id="7719"/>
    <lineage>
        <taxon>Eukaryota</taxon>
        <taxon>Metazoa</taxon>
        <taxon>Chordata</taxon>
        <taxon>Tunicata</taxon>
        <taxon>Ascidiacea</taxon>
        <taxon>Phlebobranchia</taxon>
        <taxon>Cionidae</taxon>
        <taxon>Ciona</taxon>
    </lineage>
</organism>
<evidence type="ECO:0000256" key="15">
    <source>
        <dbReference type="ARBA" id="ARBA00023228"/>
    </source>
</evidence>
<evidence type="ECO:0000256" key="7">
    <source>
        <dbReference type="ARBA" id="ARBA00022574"/>
    </source>
</evidence>
<dbReference type="GO" id="GO:0005198">
    <property type="term" value="F:structural molecule activity"/>
    <property type="evidence" value="ECO:0007669"/>
    <property type="project" value="InterPro"/>
</dbReference>
<dbReference type="STRING" id="7719.ENSCINP00000012406"/>